<keyword evidence="2" id="KW-1185">Reference proteome</keyword>
<dbReference type="Proteomes" id="UP001219934">
    <property type="component" value="Unassembled WGS sequence"/>
</dbReference>
<proteinExistence type="predicted"/>
<protein>
    <submittedName>
        <fullName evidence="1">Uncharacterized protein</fullName>
    </submittedName>
</protein>
<evidence type="ECO:0000313" key="1">
    <source>
        <dbReference type="EMBL" id="KAJ4928967.1"/>
    </source>
</evidence>
<accession>A0AAD6AQE4</accession>
<dbReference type="AlphaFoldDB" id="A0AAD6AQE4"/>
<organism evidence="1 2">
    <name type="scientific">Pogonophryne albipinna</name>
    <dbReference type="NCBI Taxonomy" id="1090488"/>
    <lineage>
        <taxon>Eukaryota</taxon>
        <taxon>Metazoa</taxon>
        <taxon>Chordata</taxon>
        <taxon>Craniata</taxon>
        <taxon>Vertebrata</taxon>
        <taxon>Euteleostomi</taxon>
        <taxon>Actinopterygii</taxon>
        <taxon>Neopterygii</taxon>
        <taxon>Teleostei</taxon>
        <taxon>Neoteleostei</taxon>
        <taxon>Acanthomorphata</taxon>
        <taxon>Eupercaria</taxon>
        <taxon>Perciformes</taxon>
        <taxon>Notothenioidei</taxon>
        <taxon>Pogonophryne</taxon>
    </lineage>
</organism>
<reference evidence="1" key="1">
    <citation type="submission" date="2022-11" db="EMBL/GenBank/DDBJ databases">
        <title>Chromosome-level genome of Pogonophryne albipinna.</title>
        <authorList>
            <person name="Jo E."/>
        </authorList>
    </citation>
    <scope>NUCLEOTIDE SEQUENCE</scope>
    <source>
        <strain evidence="1">SGF0006</strain>
        <tissue evidence="1">Muscle</tissue>
    </source>
</reference>
<comment type="caution">
    <text evidence="1">The sequence shown here is derived from an EMBL/GenBank/DDBJ whole genome shotgun (WGS) entry which is preliminary data.</text>
</comment>
<sequence>MDKSISCCRKLYVVLLSQLCGKERTANDQCQTNLLQLTCAVNVEPSDPDLDGNHCKYFPASLSLKEEVIIEPMKGHIHRKSAD</sequence>
<name>A0AAD6AQE4_9TELE</name>
<gene>
    <name evidence="1" type="ORF">JOQ06_004589</name>
</gene>
<evidence type="ECO:0000313" key="2">
    <source>
        <dbReference type="Proteomes" id="UP001219934"/>
    </source>
</evidence>
<dbReference type="EMBL" id="JAPTMU010000017">
    <property type="protein sequence ID" value="KAJ4928967.1"/>
    <property type="molecule type" value="Genomic_DNA"/>
</dbReference>